<gene>
    <name evidence="1" type="ORF">JOB18_018990</name>
</gene>
<evidence type="ECO:0000313" key="2">
    <source>
        <dbReference type="Proteomes" id="UP000693946"/>
    </source>
</evidence>
<keyword evidence="2" id="KW-1185">Reference proteome</keyword>
<sequence>MARFPRSPIILKSTLGTKTAHLIGSVQFGGTSASTIKTPDKAQPVTWTI</sequence>
<dbReference type="AlphaFoldDB" id="A0AAV6SYH2"/>
<proteinExistence type="predicted"/>
<comment type="caution">
    <text evidence="1">The sequence shown here is derived from an EMBL/GenBank/DDBJ whole genome shotgun (WGS) entry which is preliminary data.</text>
</comment>
<accession>A0AAV6SYH2</accession>
<dbReference type="EMBL" id="JAGKHQ010000002">
    <property type="protein sequence ID" value="KAG7522307.1"/>
    <property type="molecule type" value="Genomic_DNA"/>
</dbReference>
<organism evidence="1 2">
    <name type="scientific">Solea senegalensis</name>
    <name type="common">Senegalese sole</name>
    <dbReference type="NCBI Taxonomy" id="28829"/>
    <lineage>
        <taxon>Eukaryota</taxon>
        <taxon>Metazoa</taxon>
        <taxon>Chordata</taxon>
        <taxon>Craniata</taxon>
        <taxon>Vertebrata</taxon>
        <taxon>Euteleostomi</taxon>
        <taxon>Actinopterygii</taxon>
        <taxon>Neopterygii</taxon>
        <taxon>Teleostei</taxon>
        <taxon>Neoteleostei</taxon>
        <taxon>Acanthomorphata</taxon>
        <taxon>Carangaria</taxon>
        <taxon>Pleuronectiformes</taxon>
        <taxon>Pleuronectoidei</taxon>
        <taxon>Soleidae</taxon>
        <taxon>Solea</taxon>
    </lineage>
</organism>
<name>A0AAV6SYH2_SOLSE</name>
<reference evidence="1 2" key="1">
    <citation type="journal article" date="2021" name="Sci. Rep.">
        <title>Chromosome anchoring in Senegalese sole (Solea senegalensis) reveals sex-associated markers and genome rearrangements in flatfish.</title>
        <authorList>
            <person name="Guerrero-Cozar I."/>
            <person name="Gomez-Garrido J."/>
            <person name="Berbel C."/>
            <person name="Martinez-Blanch J.F."/>
            <person name="Alioto T."/>
            <person name="Claros M.G."/>
            <person name="Gagnaire P.A."/>
            <person name="Manchado M."/>
        </authorList>
    </citation>
    <scope>NUCLEOTIDE SEQUENCE [LARGE SCALE GENOMIC DNA]</scope>
    <source>
        <strain evidence="1">Sse05_10M</strain>
    </source>
</reference>
<dbReference type="Proteomes" id="UP000693946">
    <property type="component" value="Linkage Group LG10"/>
</dbReference>
<protein>
    <submittedName>
        <fullName evidence="1">Uncharacterized protein</fullName>
    </submittedName>
</protein>
<evidence type="ECO:0000313" key="1">
    <source>
        <dbReference type="EMBL" id="KAG7522307.1"/>
    </source>
</evidence>